<evidence type="ECO:0000313" key="2">
    <source>
        <dbReference type="Proteomes" id="UP000326202"/>
    </source>
</evidence>
<dbReference type="RefSeq" id="WP_151178671.1">
    <property type="nucleotide sequence ID" value="NZ_CP042906.1"/>
</dbReference>
<protein>
    <submittedName>
        <fullName evidence="1">Uncharacterized protein</fullName>
    </submittedName>
</protein>
<keyword evidence="2" id="KW-1185">Reference proteome</keyword>
<name>A0A5J6MR46_9PROT</name>
<dbReference type="AlphaFoldDB" id="A0A5J6MR46"/>
<dbReference type="EMBL" id="CP042906">
    <property type="protein sequence ID" value="QEX18520.1"/>
    <property type="molecule type" value="Genomic_DNA"/>
</dbReference>
<sequence>MDVEPIFRGVRVGDPKPAKRQPDAVIDDAIALDFAQLIAVGVSEEGGFMLLMNGLPPERAAWLLRLAARSLEDQAFGVGR</sequence>
<gene>
    <name evidence="1" type="ORF">FRZ44_38270</name>
</gene>
<dbReference type="KEGG" id="htq:FRZ44_38270"/>
<reference evidence="1 2" key="1">
    <citation type="submission" date="2019-08" db="EMBL/GenBank/DDBJ databases">
        <title>Hyperibacter terrae gen. nov., sp. nov. and Hyperibacter viscosus sp. nov., two new members in the family Rhodospirillaceae isolated from the rhizosphere of Hypericum perforatum.</title>
        <authorList>
            <person name="Noviana Z."/>
        </authorList>
    </citation>
    <scope>NUCLEOTIDE SEQUENCE [LARGE SCALE GENOMIC DNA]</scope>
    <source>
        <strain evidence="1 2">R5913</strain>
    </source>
</reference>
<evidence type="ECO:0000313" key="1">
    <source>
        <dbReference type="EMBL" id="QEX18520.1"/>
    </source>
</evidence>
<proteinExistence type="predicted"/>
<accession>A0A5J6MR46</accession>
<organism evidence="1 2">
    <name type="scientific">Hypericibacter terrae</name>
    <dbReference type="NCBI Taxonomy" id="2602015"/>
    <lineage>
        <taxon>Bacteria</taxon>
        <taxon>Pseudomonadati</taxon>
        <taxon>Pseudomonadota</taxon>
        <taxon>Alphaproteobacteria</taxon>
        <taxon>Rhodospirillales</taxon>
        <taxon>Dongiaceae</taxon>
        <taxon>Hypericibacter</taxon>
    </lineage>
</organism>
<dbReference type="Proteomes" id="UP000326202">
    <property type="component" value="Chromosome"/>
</dbReference>